<evidence type="ECO:0000256" key="1">
    <source>
        <dbReference type="ARBA" id="ARBA00023015"/>
    </source>
</evidence>
<dbReference type="AlphaFoldDB" id="A0A8J3R2K8"/>
<evidence type="ECO:0008006" key="6">
    <source>
        <dbReference type="Google" id="ProtNLM"/>
    </source>
</evidence>
<evidence type="ECO:0000313" key="5">
    <source>
        <dbReference type="Proteomes" id="UP000642748"/>
    </source>
</evidence>
<sequence length="169" mass="18271">MFGEPDPQPLDKTLEATTPAQLKALGHPLRQRLLYALDEPATMSQLAAAFDAQKGTIAHHLKVLGAAGMVRVVGTRHVRGGTEHSYQRTTRRIHVPGRPAESTTALLQAVADEIVPTADEPLLVLRHLRLTAAQAQELSAALSRLIETATDGGPDEPRYGVLVGMYRTE</sequence>
<dbReference type="EMBL" id="BONZ01000104">
    <property type="protein sequence ID" value="GIH20722.1"/>
    <property type="molecule type" value="Genomic_DNA"/>
</dbReference>
<dbReference type="Pfam" id="PF12840">
    <property type="entry name" value="HTH_20"/>
    <property type="match status" value="1"/>
</dbReference>
<gene>
    <name evidence="4" type="ORF">Raf01_88940</name>
</gene>
<organism evidence="4 5">
    <name type="scientific">Rugosimonospora africana</name>
    <dbReference type="NCBI Taxonomy" id="556532"/>
    <lineage>
        <taxon>Bacteria</taxon>
        <taxon>Bacillati</taxon>
        <taxon>Actinomycetota</taxon>
        <taxon>Actinomycetes</taxon>
        <taxon>Micromonosporales</taxon>
        <taxon>Micromonosporaceae</taxon>
        <taxon>Rugosimonospora</taxon>
    </lineage>
</organism>
<reference evidence="4" key="1">
    <citation type="submission" date="2021-01" db="EMBL/GenBank/DDBJ databases">
        <title>Whole genome shotgun sequence of Rugosimonospora africana NBRC 104875.</title>
        <authorList>
            <person name="Komaki H."/>
            <person name="Tamura T."/>
        </authorList>
    </citation>
    <scope>NUCLEOTIDE SEQUENCE</scope>
    <source>
        <strain evidence="4">NBRC 104875</strain>
    </source>
</reference>
<dbReference type="InterPro" id="IPR011991">
    <property type="entry name" value="ArsR-like_HTH"/>
</dbReference>
<dbReference type="CDD" id="cd00090">
    <property type="entry name" value="HTH_ARSR"/>
    <property type="match status" value="1"/>
</dbReference>
<proteinExistence type="predicted"/>
<keyword evidence="2" id="KW-0238">DNA-binding</keyword>
<dbReference type="GO" id="GO:0003677">
    <property type="term" value="F:DNA binding"/>
    <property type="evidence" value="ECO:0007669"/>
    <property type="project" value="UniProtKB-KW"/>
</dbReference>
<dbReference type="InterPro" id="IPR036390">
    <property type="entry name" value="WH_DNA-bd_sf"/>
</dbReference>
<name>A0A8J3R2K8_9ACTN</name>
<keyword evidence="1" id="KW-0805">Transcription regulation</keyword>
<dbReference type="SUPFAM" id="SSF46785">
    <property type="entry name" value="Winged helix' DNA-binding domain"/>
    <property type="match status" value="1"/>
</dbReference>
<accession>A0A8J3R2K8</accession>
<protein>
    <recommendedName>
        <fullName evidence="6">Helix-turn-helix domain-containing protein</fullName>
    </recommendedName>
</protein>
<evidence type="ECO:0000313" key="4">
    <source>
        <dbReference type="EMBL" id="GIH20722.1"/>
    </source>
</evidence>
<dbReference type="PANTHER" id="PTHR33154">
    <property type="entry name" value="TRANSCRIPTIONAL REGULATOR, ARSR FAMILY"/>
    <property type="match status" value="1"/>
</dbReference>
<dbReference type="PANTHER" id="PTHR33154:SF33">
    <property type="entry name" value="TRANSCRIPTIONAL REPRESSOR SDPR"/>
    <property type="match status" value="1"/>
</dbReference>
<dbReference type="RefSeq" id="WP_203924145.1">
    <property type="nucleotide sequence ID" value="NZ_BONZ01000104.1"/>
</dbReference>
<keyword evidence="5" id="KW-1185">Reference proteome</keyword>
<dbReference type="Gene3D" id="1.10.10.10">
    <property type="entry name" value="Winged helix-like DNA-binding domain superfamily/Winged helix DNA-binding domain"/>
    <property type="match status" value="1"/>
</dbReference>
<evidence type="ECO:0000256" key="3">
    <source>
        <dbReference type="ARBA" id="ARBA00023163"/>
    </source>
</evidence>
<dbReference type="Proteomes" id="UP000642748">
    <property type="component" value="Unassembled WGS sequence"/>
</dbReference>
<dbReference type="InterPro" id="IPR036388">
    <property type="entry name" value="WH-like_DNA-bd_sf"/>
</dbReference>
<evidence type="ECO:0000256" key="2">
    <source>
        <dbReference type="ARBA" id="ARBA00023125"/>
    </source>
</evidence>
<keyword evidence="3" id="KW-0804">Transcription</keyword>
<dbReference type="GO" id="GO:0006355">
    <property type="term" value="P:regulation of DNA-templated transcription"/>
    <property type="evidence" value="ECO:0007669"/>
    <property type="project" value="TreeGrafter"/>
</dbReference>
<comment type="caution">
    <text evidence="4">The sequence shown here is derived from an EMBL/GenBank/DDBJ whole genome shotgun (WGS) entry which is preliminary data.</text>
</comment>
<dbReference type="InterPro" id="IPR051081">
    <property type="entry name" value="HTH_MetalResp_TranReg"/>
</dbReference>